<reference evidence="3 4" key="1">
    <citation type="submission" date="2023-07" db="EMBL/GenBank/DDBJ databases">
        <title>Sorghum-associated microbial communities from plants grown in Nebraska, USA.</title>
        <authorList>
            <person name="Schachtman D."/>
        </authorList>
    </citation>
    <scope>NUCLEOTIDE SEQUENCE [LARGE SCALE GENOMIC DNA]</scope>
    <source>
        <strain evidence="3 4">4249</strain>
    </source>
</reference>
<sequence length="1264" mass="137905">MHLLSTRPGGHVEDGGQGVVRVAQTPGDIVVLSAADTTLSLLADAVASLGEDFPTVRLANLMWLRQPASTDMYVDDVLRHARVVVIDHLGTPSDWAYVVEQATSLAAKHGQWLALFSGDNVQDPQLLMRSTALPEDCDRLWRCLREGGRENALAFFSLIGHAAFGLGQRPPPPLPLPPVIPYSPAAATTWRVGAPTALLVFYRAHLQAGNTAVFDVMLAALADAGLNALAVAVDSLKNQTSLATLQAIAAEHRVGVVINATSFAIASLDGGDEAPESEPLAGDAPVLQLITAGCSMEQWQADPHGLAPRDLAMQVVLPEVDGRIGTRAISFKGLAWRCDRTEVDVVRYQPEPERIRFVAELARRWCVLREKPNADKRIALILANYPNDDARLANGVGLDTPASTLNILHALRDASYNTGELPPDSDALMVQLQNGVTNNLDANDHRPAGQSLAMADYLADFHALPPESQQAVNALWGPPEHDPMMRSGRFMVSGLRVGQVFVGIQPARGRDLDLVATYHDADLVPTHGYLAFYFWLRRVLKVDAVVHVGKHGNLEWLPGKSVALGAACWPDAILGPLPHLYPFIVNDPGEGSQAKRRTQAVIIDHLMPALTRAETYGPLQELERQMDEYYEALSLDPRRARLLRESILQQVLKHQLHKELGFQPPATDEEREQLLARLDAYLCEIKESQIRDGLHILGQSPQGRQRTDTLVALARFPGGQAAGQGSLLVAMASDLGLDGFDPLSLEWAEAWTGPRPEVLKALSDDPWRHAGHTRERLELLATALVEAHLSKDAAPLDEQVWPRTAPVIHRMRQTLAPRLDACGPNEMGQLLRGLSGRFVPSGPSGAPSRGRPDVLPTGRNFYSVDTRAVPTPTAYAMGALAADRVIERHLQDHGCFPAAIGLSVWGTSTMRTGGEDIGQAFALLGVRPKWAPGSHRVVDIEVLPMAIKNRPRIDVTLRVSGFFRDAFPNVIDLFDTAVRAVAAIPEDDEPDDVNPIRARVRREAAEAVAQGVEAVAAQRQATWRVFGPRPGGYGAGLQELMSSGRWNEHADLAQAYLRAGAFAYGQDGHGTAARQTFEQRLAQVEAVLHNQDNREHDILDSDDYYQFQGGMASAVQHLAGAPAALYHGDFSTPGAPRVRTLSEEVARVVRARAVNPKWIDGVKRHGYKGAFEIAATVDYLFAFDATTGVVGDHQYALVADAYLHDDATRDFLQQHNPLALRSIGERLLETMQRGLWGEPGEHRERITHHLLALEHSLEEQGPLS</sequence>
<accession>A0ABU1WHD3</accession>
<dbReference type="RefSeq" id="WP_310311468.1">
    <property type="nucleotide sequence ID" value="NZ_JAVDWU010000001.1"/>
</dbReference>
<evidence type="ECO:0000313" key="3">
    <source>
        <dbReference type="EMBL" id="MDR7148671.1"/>
    </source>
</evidence>
<evidence type="ECO:0000256" key="1">
    <source>
        <dbReference type="NCBIfam" id="TIGR02257"/>
    </source>
</evidence>
<dbReference type="EC" id="6.6.1.2" evidence="1"/>
<dbReference type="PANTHER" id="PTHR44119">
    <property type="entry name" value="MAGNESIUM-CHELATASE SUBUNIT CHLH, CHLOROPLASTIC"/>
    <property type="match status" value="1"/>
</dbReference>
<dbReference type="NCBIfam" id="TIGR02257">
    <property type="entry name" value="cobalto_cobN"/>
    <property type="match status" value="1"/>
</dbReference>
<dbReference type="Pfam" id="PF02514">
    <property type="entry name" value="CobN-Mg_chel"/>
    <property type="match status" value="1"/>
</dbReference>
<evidence type="ECO:0000259" key="2">
    <source>
        <dbReference type="Pfam" id="PF02514"/>
    </source>
</evidence>
<dbReference type="CDD" id="cd10150">
    <property type="entry name" value="CobN_like"/>
    <property type="match status" value="1"/>
</dbReference>
<dbReference type="InterPro" id="IPR003672">
    <property type="entry name" value="CobN/Mg_chltase"/>
</dbReference>
<comment type="caution">
    <text evidence="3">The sequence shown here is derived from an EMBL/GenBank/DDBJ whole genome shotgun (WGS) entry which is preliminary data.</text>
</comment>
<protein>
    <recommendedName>
        <fullName evidence="1">Cobaltochelatase subunit CobN</fullName>
        <ecNumber evidence="1">6.6.1.2</ecNumber>
    </recommendedName>
</protein>
<evidence type="ECO:0000313" key="4">
    <source>
        <dbReference type="Proteomes" id="UP001265700"/>
    </source>
</evidence>
<dbReference type="PANTHER" id="PTHR44119:SF4">
    <property type="entry name" value="AEROBIC COBALTOCHELATASE SUBUNIT COBN"/>
    <property type="match status" value="1"/>
</dbReference>
<dbReference type="Proteomes" id="UP001265700">
    <property type="component" value="Unassembled WGS sequence"/>
</dbReference>
<proteinExistence type="predicted"/>
<keyword evidence="3" id="KW-0436">Ligase</keyword>
<name>A0ABU1WHD3_9BURK</name>
<dbReference type="GO" id="GO:0051116">
    <property type="term" value="F:cobaltochelatase activity"/>
    <property type="evidence" value="ECO:0007669"/>
    <property type="project" value="UniProtKB-EC"/>
</dbReference>
<dbReference type="EMBL" id="JAVDWU010000001">
    <property type="protein sequence ID" value="MDR7148671.1"/>
    <property type="molecule type" value="Genomic_DNA"/>
</dbReference>
<gene>
    <name evidence="3" type="ORF">J2W49_000599</name>
</gene>
<feature type="domain" description="CobN/magnesium chelatase" evidence="2">
    <location>
        <begin position="141"/>
        <end position="1241"/>
    </location>
</feature>
<dbReference type="InterPro" id="IPR011953">
    <property type="entry name" value="Cobalto_CobN"/>
</dbReference>
<keyword evidence="4" id="KW-1185">Reference proteome</keyword>
<organism evidence="3 4">
    <name type="scientific">Hydrogenophaga palleronii</name>
    <dbReference type="NCBI Taxonomy" id="65655"/>
    <lineage>
        <taxon>Bacteria</taxon>
        <taxon>Pseudomonadati</taxon>
        <taxon>Pseudomonadota</taxon>
        <taxon>Betaproteobacteria</taxon>
        <taxon>Burkholderiales</taxon>
        <taxon>Comamonadaceae</taxon>
        <taxon>Hydrogenophaga</taxon>
    </lineage>
</organism>